<keyword evidence="2" id="KW-1185">Reference proteome</keyword>
<accession>A0A7L2ZBF0</accession>
<evidence type="ECO:0000313" key="1">
    <source>
        <dbReference type="EMBL" id="NXT03685.1"/>
    </source>
</evidence>
<reference evidence="1 2" key="1">
    <citation type="submission" date="2019-09" db="EMBL/GenBank/DDBJ databases">
        <title>Bird 10,000 Genomes (B10K) Project - Family phase.</title>
        <authorList>
            <person name="Zhang G."/>
        </authorList>
    </citation>
    <scope>NUCLEOTIDE SEQUENCE [LARGE SCALE GENOMIC DNA]</scope>
    <source>
        <strain evidence="1">B10K-DU-002-59</strain>
        <tissue evidence="1">Muscle</tissue>
    </source>
</reference>
<evidence type="ECO:0000313" key="2">
    <source>
        <dbReference type="Proteomes" id="UP000550086"/>
    </source>
</evidence>
<proteinExistence type="predicted"/>
<gene>
    <name evidence="1" type="primary">Phgdh_0</name>
    <name evidence="1" type="ORF">JACJAC_R02764</name>
</gene>
<feature type="non-terminal residue" evidence="1">
    <location>
        <position position="1"/>
    </location>
</feature>
<dbReference type="OrthoDB" id="1621027at2759"/>
<dbReference type="Proteomes" id="UP000550086">
    <property type="component" value="Unassembled WGS sequence"/>
</dbReference>
<sequence>LLAQEAGLKVRGQPGLPIDVAPEPDGSTGLLQVALQGTSHRATGMVQGSTPALRELNGATFKQPVPMAGPVLIYRAKASESSTLPTLAG</sequence>
<comment type="caution">
    <text evidence="1">The sequence shown here is derived from an EMBL/GenBank/DDBJ whole genome shotgun (WGS) entry which is preliminary data.</text>
</comment>
<dbReference type="AlphaFoldDB" id="A0A7L2ZBF0"/>
<dbReference type="EMBL" id="VZTM01091013">
    <property type="protein sequence ID" value="NXT03685.1"/>
    <property type="molecule type" value="Genomic_DNA"/>
</dbReference>
<feature type="non-terminal residue" evidence="1">
    <location>
        <position position="89"/>
    </location>
</feature>
<name>A0A7L2ZBF0_JACJC</name>
<organism evidence="1 2">
    <name type="scientific">Jacana jacana</name>
    <name type="common">Wattled jacana</name>
    <name type="synonym">Parra jacana</name>
    <dbReference type="NCBI Taxonomy" id="54508"/>
    <lineage>
        <taxon>Eukaryota</taxon>
        <taxon>Metazoa</taxon>
        <taxon>Chordata</taxon>
        <taxon>Craniata</taxon>
        <taxon>Vertebrata</taxon>
        <taxon>Euteleostomi</taxon>
        <taxon>Archelosauria</taxon>
        <taxon>Archosauria</taxon>
        <taxon>Dinosauria</taxon>
        <taxon>Saurischia</taxon>
        <taxon>Theropoda</taxon>
        <taxon>Coelurosauria</taxon>
        <taxon>Aves</taxon>
        <taxon>Neognathae</taxon>
        <taxon>Neoaves</taxon>
        <taxon>Charadriiformes</taxon>
        <taxon>Jacanidae</taxon>
        <taxon>Jacana</taxon>
    </lineage>
</organism>
<protein>
    <submittedName>
        <fullName evidence="1">SERA dehydrogenase</fullName>
    </submittedName>
</protein>